<dbReference type="Gene3D" id="3.40.50.2300">
    <property type="match status" value="1"/>
</dbReference>
<evidence type="ECO:0000313" key="5">
    <source>
        <dbReference type="EMBL" id="ERT08008.1"/>
    </source>
</evidence>
<evidence type="ECO:0000313" key="6">
    <source>
        <dbReference type="Proteomes" id="UP000017127"/>
    </source>
</evidence>
<feature type="coiled-coil region" evidence="2">
    <location>
        <begin position="129"/>
        <end position="166"/>
    </location>
</feature>
<dbReference type="FunFam" id="3.30.70.270:FF:000001">
    <property type="entry name" value="Diguanylate cyclase domain protein"/>
    <property type="match status" value="1"/>
</dbReference>
<feature type="domain" description="GGDEF" evidence="4">
    <location>
        <begin position="194"/>
        <end position="331"/>
    </location>
</feature>
<dbReference type="EMBL" id="AUZM01000015">
    <property type="protein sequence ID" value="ERT08008.1"/>
    <property type="molecule type" value="Genomic_DNA"/>
</dbReference>
<evidence type="ECO:0000256" key="2">
    <source>
        <dbReference type="SAM" id="Coils"/>
    </source>
</evidence>
<comment type="caution">
    <text evidence="5">The sequence shown here is derived from an EMBL/GenBank/DDBJ whole genome shotgun (WGS) entry which is preliminary data.</text>
</comment>
<dbReference type="InterPro" id="IPR043128">
    <property type="entry name" value="Rev_trsase/Diguanyl_cyclase"/>
</dbReference>
<dbReference type="InterPro" id="IPR000160">
    <property type="entry name" value="GGDEF_dom"/>
</dbReference>
<dbReference type="InterPro" id="IPR029787">
    <property type="entry name" value="Nucleotide_cyclase"/>
</dbReference>
<dbReference type="GO" id="GO:0000160">
    <property type="term" value="P:phosphorelay signal transduction system"/>
    <property type="evidence" value="ECO:0007669"/>
    <property type="project" value="InterPro"/>
</dbReference>
<dbReference type="GO" id="GO:0052621">
    <property type="term" value="F:diguanylate cyclase activity"/>
    <property type="evidence" value="ECO:0007669"/>
    <property type="project" value="TreeGrafter"/>
</dbReference>
<gene>
    <name evidence="5" type="ORF">M595_1976</name>
</gene>
<dbReference type="AlphaFoldDB" id="U7QJE6"/>
<dbReference type="Proteomes" id="UP000017127">
    <property type="component" value="Unassembled WGS sequence"/>
</dbReference>
<sequence>MICVDDEPTILDSLKVELRKALENQCIIEVAEGGEEALELLDELEEENSEIAVVLSDYLMPGMKGDELLKLIHQRFPKTLNILLTGQADLPALGNAIKYAKLYRYIAKPWQPEDLRLTVVEAVNSYVQEKKLQEQTLRLQQMNQELQRLAGELQQANRELQRLAVTDSLTQLANRRQFDEYLIHEWLRMLREQQFLSVILCDVDFFKNYNDKYGHPAGDNCLRKVAKAICQQVQRPGDLAARYGGEEFVIILPNTQAEGAVKIAEGVRQAIKSLKIPHSQSKIADCITVSLGVSSVVPQPNDSPSNLIATADTALYEAKKKGRDCVIYKPFSDSSDLDHLL</sequence>
<reference evidence="5 6" key="1">
    <citation type="journal article" date="2013" name="Front. Microbiol.">
        <title>Comparative genomic analyses of the cyanobacterium, Lyngbya aestuarii BL J, a powerful hydrogen producer.</title>
        <authorList>
            <person name="Kothari A."/>
            <person name="Vaughn M."/>
            <person name="Garcia-Pichel F."/>
        </authorList>
    </citation>
    <scope>NUCLEOTIDE SEQUENCE [LARGE SCALE GENOMIC DNA]</scope>
    <source>
        <strain evidence="5 6">BL J</strain>
    </source>
</reference>
<dbReference type="PROSITE" id="PS50110">
    <property type="entry name" value="RESPONSE_REGULATORY"/>
    <property type="match status" value="1"/>
</dbReference>
<dbReference type="InterPro" id="IPR011006">
    <property type="entry name" value="CheY-like_superfamily"/>
</dbReference>
<dbReference type="PATRIC" id="fig|1348334.3.peg.1925"/>
<dbReference type="SMART" id="SM00267">
    <property type="entry name" value="GGDEF"/>
    <property type="match status" value="1"/>
</dbReference>
<keyword evidence="2" id="KW-0175">Coiled coil</keyword>
<dbReference type="GO" id="GO:1902201">
    <property type="term" value="P:negative regulation of bacterial-type flagellum-dependent cell motility"/>
    <property type="evidence" value="ECO:0007669"/>
    <property type="project" value="TreeGrafter"/>
</dbReference>
<keyword evidence="1" id="KW-0597">Phosphoprotein</keyword>
<dbReference type="Pfam" id="PF00990">
    <property type="entry name" value="GGDEF"/>
    <property type="match status" value="1"/>
</dbReference>
<evidence type="ECO:0000256" key="1">
    <source>
        <dbReference type="PROSITE-ProRule" id="PRU00169"/>
    </source>
</evidence>
<dbReference type="GO" id="GO:0005886">
    <property type="term" value="C:plasma membrane"/>
    <property type="evidence" value="ECO:0007669"/>
    <property type="project" value="TreeGrafter"/>
</dbReference>
<dbReference type="PROSITE" id="PS50887">
    <property type="entry name" value="GGDEF"/>
    <property type="match status" value="1"/>
</dbReference>
<dbReference type="PANTHER" id="PTHR45138:SF9">
    <property type="entry name" value="DIGUANYLATE CYCLASE DGCM-RELATED"/>
    <property type="match status" value="1"/>
</dbReference>
<protein>
    <submittedName>
        <fullName evidence="5">Diguanylate cyclase domain protein</fullName>
    </submittedName>
</protein>
<dbReference type="CDD" id="cd01949">
    <property type="entry name" value="GGDEF"/>
    <property type="match status" value="1"/>
</dbReference>
<dbReference type="SUPFAM" id="SSF55073">
    <property type="entry name" value="Nucleotide cyclase"/>
    <property type="match status" value="1"/>
</dbReference>
<dbReference type="SUPFAM" id="SSF52172">
    <property type="entry name" value="CheY-like"/>
    <property type="match status" value="1"/>
</dbReference>
<dbReference type="InterPro" id="IPR001789">
    <property type="entry name" value="Sig_transdc_resp-reg_receiver"/>
</dbReference>
<dbReference type="NCBIfam" id="TIGR00254">
    <property type="entry name" value="GGDEF"/>
    <property type="match status" value="1"/>
</dbReference>
<feature type="modified residue" description="4-aspartylphosphate" evidence="1">
    <location>
        <position position="57"/>
    </location>
</feature>
<name>U7QJE6_9CYAN</name>
<accession>U7QJE6</accession>
<organism evidence="5 6">
    <name type="scientific">Lyngbya aestuarii BL J</name>
    <dbReference type="NCBI Taxonomy" id="1348334"/>
    <lineage>
        <taxon>Bacteria</taxon>
        <taxon>Bacillati</taxon>
        <taxon>Cyanobacteriota</taxon>
        <taxon>Cyanophyceae</taxon>
        <taxon>Oscillatoriophycideae</taxon>
        <taxon>Oscillatoriales</taxon>
        <taxon>Microcoleaceae</taxon>
        <taxon>Lyngbya</taxon>
    </lineage>
</organism>
<feature type="domain" description="Response regulatory" evidence="3">
    <location>
        <begin position="1"/>
        <end position="123"/>
    </location>
</feature>
<proteinExistence type="predicted"/>
<dbReference type="Pfam" id="PF00072">
    <property type="entry name" value="Response_reg"/>
    <property type="match status" value="1"/>
</dbReference>
<dbReference type="Gene3D" id="3.30.70.270">
    <property type="match status" value="1"/>
</dbReference>
<evidence type="ECO:0000259" key="3">
    <source>
        <dbReference type="PROSITE" id="PS50110"/>
    </source>
</evidence>
<dbReference type="PANTHER" id="PTHR45138">
    <property type="entry name" value="REGULATORY COMPONENTS OF SENSORY TRANSDUCTION SYSTEM"/>
    <property type="match status" value="1"/>
</dbReference>
<keyword evidence="6" id="KW-1185">Reference proteome</keyword>
<dbReference type="InterPro" id="IPR050469">
    <property type="entry name" value="Diguanylate_Cyclase"/>
</dbReference>
<evidence type="ECO:0000259" key="4">
    <source>
        <dbReference type="PROSITE" id="PS50887"/>
    </source>
</evidence>
<dbReference type="GO" id="GO:0043709">
    <property type="term" value="P:cell adhesion involved in single-species biofilm formation"/>
    <property type="evidence" value="ECO:0007669"/>
    <property type="project" value="TreeGrafter"/>
</dbReference>
<dbReference type="SMART" id="SM00448">
    <property type="entry name" value="REC"/>
    <property type="match status" value="1"/>
</dbReference>